<evidence type="ECO:0000256" key="3">
    <source>
        <dbReference type="ARBA" id="ARBA00022448"/>
    </source>
</evidence>
<comment type="caution">
    <text evidence="10">The sequence shown here is derived from an EMBL/GenBank/DDBJ whole genome shotgun (WGS) entry which is preliminary data.</text>
</comment>
<dbReference type="Gene3D" id="1.20.1600.10">
    <property type="entry name" value="Outer membrane efflux proteins (OEP)"/>
    <property type="match status" value="1"/>
</dbReference>
<comment type="similarity">
    <text evidence="2">Belongs to the outer membrane factor (OMF) (TC 1.B.17) family.</text>
</comment>
<evidence type="ECO:0000256" key="9">
    <source>
        <dbReference type="SAM" id="SignalP"/>
    </source>
</evidence>
<dbReference type="Pfam" id="PF02321">
    <property type="entry name" value="OEP"/>
    <property type="match status" value="2"/>
</dbReference>
<keyword evidence="7" id="KW-0998">Cell outer membrane</keyword>
<feature type="compositionally biased region" description="Basic and acidic residues" evidence="8">
    <location>
        <begin position="478"/>
        <end position="501"/>
    </location>
</feature>
<dbReference type="AlphaFoldDB" id="A0A6I2UX76"/>
<dbReference type="GO" id="GO:0015288">
    <property type="term" value="F:porin activity"/>
    <property type="evidence" value="ECO:0007669"/>
    <property type="project" value="TreeGrafter"/>
</dbReference>
<evidence type="ECO:0000313" key="11">
    <source>
        <dbReference type="Proteomes" id="UP000430222"/>
    </source>
</evidence>
<keyword evidence="5" id="KW-0812">Transmembrane</keyword>
<keyword evidence="11" id="KW-1185">Reference proteome</keyword>
<reference evidence="10 11" key="1">
    <citation type="submission" date="2019-08" db="EMBL/GenBank/DDBJ databases">
        <title>In-depth cultivation of the pig gut microbiome towards novel bacterial diversity and tailored functional studies.</title>
        <authorList>
            <person name="Wylensek D."/>
            <person name="Hitch T.C.A."/>
            <person name="Clavel T."/>
        </authorList>
    </citation>
    <scope>NUCLEOTIDE SEQUENCE [LARGE SCALE GENOMIC DNA]</scope>
    <source>
        <strain evidence="11">WCA-380-WT-3B3</strain>
    </source>
</reference>
<evidence type="ECO:0000256" key="6">
    <source>
        <dbReference type="ARBA" id="ARBA00023136"/>
    </source>
</evidence>
<dbReference type="PANTHER" id="PTHR30026">
    <property type="entry name" value="OUTER MEMBRANE PROTEIN TOLC"/>
    <property type="match status" value="1"/>
</dbReference>
<keyword evidence="6" id="KW-0472">Membrane</keyword>
<evidence type="ECO:0000256" key="1">
    <source>
        <dbReference type="ARBA" id="ARBA00004442"/>
    </source>
</evidence>
<dbReference type="PANTHER" id="PTHR30026:SF21">
    <property type="entry name" value="SLR1270 PROTEIN"/>
    <property type="match status" value="1"/>
</dbReference>
<organism evidence="10 11">
    <name type="scientific">Selenomonas montiformis</name>
    <dbReference type="NCBI Taxonomy" id="2652285"/>
    <lineage>
        <taxon>Bacteria</taxon>
        <taxon>Bacillati</taxon>
        <taxon>Bacillota</taxon>
        <taxon>Negativicutes</taxon>
        <taxon>Selenomonadales</taxon>
        <taxon>Selenomonadaceae</taxon>
        <taxon>Selenomonas</taxon>
    </lineage>
</organism>
<dbReference type="GO" id="GO:0015562">
    <property type="term" value="F:efflux transmembrane transporter activity"/>
    <property type="evidence" value="ECO:0007669"/>
    <property type="project" value="InterPro"/>
</dbReference>
<dbReference type="GO" id="GO:1990281">
    <property type="term" value="C:efflux pump complex"/>
    <property type="evidence" value="ECO:0007669"/>
    <property type="project" value="TreeGrafter"/>
</dbReference>
<keyword evidence="4" id="KW-1134">Transmembrane beta strand</keyword>
<name>A0A6I2UX76_9FIRM</name>
<dbReference type="RefSeq" id="WP_154619595.1">
    <property type="nucleotide sequence ID" value="NZ_VUNL01000001.1"/>
</dbReference>
<feature type="compositionally biased region" description="Basic and acidic residues" evidence="8">
    <location>
        <begin position="529"/>
        <end position="539"/>
    </location>
</feature>
<sequence>MKTNTRFYKKLTALVASGLTAMMVSGTAFAADVVHIDLKDSVQMALENNRNIKSALAGVDSAKWNLSAYRRQMGPSLSWSASGMAINGKSLEEAQAAHRLYGTPAYDSAFSNTFSVGMPLYNGSLRAAIDQAGYGINSADVTLENTKQAVRYQATAGYYQILQCRNLIDVQQKAVDALQEHLDNVNAQYRVGTVARSDVLASQVQLANAQQSLVSAQNSYDVAISTLNNIIGLPTDAVLDIRDQLKYTHYDLTLDDCTKYALANRADGAAAYYAVKEAEAGVNAAKAGRYPTVNAAVSRAFAGEEPFERNHTSSDSTSAGVTATWNIFDNGVTVANVHAAESALFRAQEASRQKDESIQLDVRTAFLNLQAAEKNIRTTNTAVAQAEEDYKIAQVRYQAGVGTNLDVMDAEEKLTAARTNYYTSLYNYNTSKASLDQAMGLPVDIDVVKYKESRQAGNELNKVRKDARLHDDALLELPKEAKDASKKEAAADKQADREARRAAKAVKTGKKAATEEKGTAVKQESTQNTEERTAVEKPAESGSVAAEMAK</sequence>
<dbReference type="SUPFAM" id="SSF56954">
    <property type="entry name" value="Outer membrane efflux proteins (OEP)"/>
    <property type="match status" value="1"/>
</dbReference>
<evidence type="ECO:0000256" key="2">
    <source>
        <dbReference type="ARBA" id="ARBA00007613"/>
    </source>
</evidence>
<dbReference type="EMBL" id="VUNL01000001">
    <property type="protein sequence ID" value="MSV23862.1"/>
    <property type="molecule type" value="Genomic_DNA"/>
</dbReference>
<dbReference type="Proteomes" id="UP000430222">
    <property type="component" value="Unassembled WGS sequence"/>
</dbReference>
<keyword evidence="9" id="KW-0732">Signal</keyword>
<evidence type="ECO:0000256" key="5">
    <source>
        <dbReference type="ARBA" id="ARBA00022692"/>
    </source>
</evidence>
<evidence type="ECO:0000256" key="8">
    <source>
        <dbReference type="SAM" id="MobiDB-lite"/>
    </source>
</evidence>
<evidence type="ECO:0000256" key="4">
    <source>
        <dbReference type="ARBA" id="ARBA00022452"/>
    </source>
</evidence>
<feature type="chain" id="PRO_5026061845" evidence="9">
    <location>
        <begin position="31"/>
        <end position="550"/>
    </location>
</feature>
<dbReference type="InterPro" id="IPR003423">
    <property type="entry name" value="OMP_efflux"/>
</dbReference>
<gene>
    <name evidence="10" type="ORF">FYJ78_01380</name>
</gene>
<protein>
    <submittedName>
        <fullName evidence="10">TolC family protein</fullName>
    </submittedName>
</protein>
<evidence type="ECO:0000256" key="7">
    <source>
        <dbReference type="ARBA" id="ARBA00023237"/>
    </source>
</evidence>
<proteinExistence type="inferred from homology"/>
<feature type="signal peptide" evidence="9">
    <location>
        <begin position="1"/>
        <end position="30"/>
    </location>
</feature>
<accession>A0A6I2UX76</accession>
<dbReference type="GO" id="GO:0009279">
    <property type="term" value="C:cell outer membrane"/>
    <property type="evidence" value="ECO:0007669"/>
    <property type="project" value="UniProtKB-SubCell"/>
</dbReference>
<feature type="region of interest" description="Disordered" evidence="8">
    <location>
        <begin position="478"/>
        <end position="550"/>
    </location>
</feature>
<evidence type="ECO:0000313" key="10">
    <source>
        <dbReference type="EMBL" id="MSV23862.1"/>
    </source>
</evidence>
<keyword evidence="3" id="KW-0813">Transport</keyword>
<comment type="subcellular location">
    <subcellularLocation>
        <location evidence="1">Cell outer membrane</location>
    </subcellularLocation>
</comment>
<dbReference type="InterPro" id="IPR051906">
    <property type="entry name" value="TolC-like"/>
</dbReference>